<dbReference type="Gene3D" id="3.30.200.20">
    <property type="entry name" value="Phosphorylase Kinase, domain 1"/>
    <property type="match status" value="1"/>
</dbReference>
<keyword evidence="6" id="KW-0067">ATP-binding</keyword>
<protein>
    <recommendedName>
        <fullName evidence="1">non-specific serine/threonine protein kinase</fullName>
        <ecNumber evidence="1">2.7.11.1</ecNumber>
    </recommendedName>
</protein>
<dbReference type="SUPFAM" id="SSF56112">
    <property type="entry name" value="Protein kinase-like (PK-like)"/>
    <property type="match status" value="1"/>
</dbReference>
<name>A0A0P7UD84_SCLFO</name>
<evidence type="ECO:0000256" key="7">
    <source>
        <dbReference type="ARBA" id="ARBA00047899"/>
    </source>
</evidence>
<dbReference type="GO" id="GO:0004674">
    <property type="term" value="F:protein serine/threonine kinase activity"/>
    <property type="evidence" value="ECO:0007669"/>
    <property type="project" value="UniProtKB-KW"/>
</dbReference>
<gene>
    <name evidence="9" type="ORF">Z043_108973</name>
</gene>
<evidence type="ECO:0000313" key="10">
    <source>
        <dbReference type="Proteomes" id="UP000034805"/>
    </source>
</evidence>
<sequence>MKKVLKEIPVGDLKPDETVPATVEAQLLAQLRHPAILRFHTSFLERDAFCIITEYCEDLLVGFVCHRGARAMALAPLNAVALVVRKE</sequence>
<proteinExistence type="predicted"/>
<evidence type="ECO:0000256" key="1">
    <source>
        <dbReference type="ARBA" id="ARBA00012513"/>
    </source>
</evidence>
<dbReference type="AlphaFoldDB" id="A0A0P7UD84"/>
<comment type="catalytic activity">
    <reaction evidence="7">
        <text>L-threonyl-[protein] + ATP = O-phospho-L-threonyl-[protein] + ADP + H(+)</text>
        <dbReference type="Rhea" id="RHEA:46608"/>
        <dbReference type="Rhea" id="RHEA-COMP:11060"/>
        <dbReference type="Rhea" id="RHEA-COMP:11605"/>
        <dbReference type="ChEBI" id="CHEBI:15378"/>
        <dbReference type="ChEBI" id="CHEBI:30013"/>
        <dbReference type="ChEBI" id="CHEBI:30616"/>
        <dbReference type="ChEBI" id="CHEBI:61977"/>
        <dbReference type="ChEBI" id="CHEBI:456216"/>
        <dbReference type="EC" id="2.7.11.1"/>
    </reaction>
</comment>
<dbReference type="EC" id="2.7.11.1" evidence="1"/>
<dbReference type="PANTHER" id="PTHR44899:SF9">
    <property type="entry name" value="SERINE_THREONINE-PROTEIN KINASE NEK11"/>
    <property type="match status" value="1"/>
</dbReference>
<evidence type="ECO:0000256" key="2">
    <source>
        <dbReference type="ARBA" id="ARBA00022527"/>
    </source>
</evidence>
<evidence type="ECO:0000256" key="4">
    <source>
        <dbReference type="ARBA" id="ARBA00022741"/>
    </source>
</evidence>
<reference evidence="9 10" key="1">
    <citation type="submission" date="2015-08" db="EMBL/GenBank/DDBJ databases">
        <title>The genome of the Asian arowana (Scleropages formosus).</title>
        <authorList>
            <person name="Tan M.H."/>
            <person name="Gan H.M."/>
            <person name="Croft L.J."/>
            <person name="Austin C.M."/>
        </authorList>
    </citation>
    <scope>NUCLEOTIDE SEQUENCE [LARGE SCALE GENOMIC DNA]</scope>
    <source>
        <strain evidence="9">Aro1</strain>
    </source>
</reference>
<dbReference type="EMBL" id="JARO02002718">
    <property type="protein sequence ID" value="KPP72061.1"/>
    <property type="molecule type" value="Genomic_DNA"/>
</dbReference>
<evidence type="ECO:0000256" key="3">
    <source>
        <dbReference type="ARBA" id="ARBA00022679"/>
    </source>
</evidence>
<comment type="caution">
    <text evidence="9">The sequence shown here is derived from an EMBL/GenBank/DDBJ whole genome shotgun (WGS) entry which is preliminary data.</text>
</comment>
<evidence type="ECO:0000256" key="5">
    <source>
        <dbReference type="ARBA" id="ARBA00022777"/>
    </source>
</evidence>
<organism evidence="9 10">
    <name type="scientific">Scleropages formosus</name>
    <name type="common">Asian bonytongue</name>
    <name type="synonym">Osteoglossum formosum</name>
    <dbReference type="NCBI Taxonomy" id="113540"/>
    <lineage>
        <taxon>Eukaryota</taxon>
        <taxon>Metazoa</taxon>
        <taxon>Chordata</taxon>
        <taxon>Craniata</taxon>
        <taxon>Vertebrata</taxon>
        <taxon>Euteleostomi</taxon>
        <taxon>Actinopterygii</taxon>
        <taxon>Neopterygii</taxon>
        <taxon>Teleostei</taxon>
        <taxon>Osteoglossocephala</taxon>
        <taxon>Osteoglossomorpha</taxon>
        <taxon>Osteoglossiformes</taxon>
        <taxon>Osteoglossidae</taxon>
        <taxon>Scleropages</taxon>
    </lineage>
</organism>
<dbReference type="Proteomes" id="UP000034805">
    <property type="component" value="Unassembled WGS sequence"/>
</dbReference>
<evidence type="ECO:0000313" key="9">
    <source>
        <dbReference type="EMBL" id="KPP72061.1"/>
    </source>
</evidence>
<accession>A0A0P7UD84</accession>
<dbReference type="InterPro" id="IPR011009">
    <property type="entry name" value="Kinase-like_dom_sf"/>
</dbReference>
<dbReference type="PANTHER" id="PTHR44899">
    <property type="entry name" value="CAMK FAMILY PROTEIN KINASE"/>
    <property type="match status" value="1"/>
</dbReference>
<keyword evidence="5" id="KW-0418">Kinase</keyword>
<keyword evidence="4" id="KW-0547">Nucleotide-binding</keyword>
<evidence type="ECO:0000256" key="6">
    <source>
        <dbReference type="ARBA" id="ARBA00022840"/>
    </source>
</evidence>
<dbReference type="GO" id="GO:0005524">
    <property type="term" value="F:ATP binding"/>
    <property type="evidence" value="ECO:0007669"/>
    <property type="project" value="UniProtKB-KW"/>
</dbReference>
<dbReference type="InterPro" id="IPR051131">
    <property type="entry name" value="NEK_Ser/Thr_kinase_NIMA"/>
</dbReference>
<evidence type="ECO:0000256" key="8">
    <source>
        <dbReference type="ARBA" id="ARBA00048679"/>
    </source>
</evidence>
<keyword evidence="3" id="KW-0808">Transferase</keyword>
<keyword evidence="2" id="KW-0723">Serine/threonine-protein kinase</keyword>
<comment type="catalytic activity">
    <reaction evidence="8">
        <text>L-seryl-[protein] + ATP = O-phospho-L-seryl-[protein] + ADP + H(+)</text>
        <dbReference type="Rhea" id="RHEA:17989"/>
        <dbReference type="Rhea" id="RHEA-COMP:9863"/>
        <dbReference type="Rhea" id="RHEA-COMP:11604"/>
        <dbReference type="ChEBI" id="CHEBI:15378"/>
        <dbReference type="ChEBI" id="CHEBI:29999"/>
        <dbReference type="ChEBI" id="CHEBI:30616"/>
        <dbReference type="ChEBI" id="CHEBI:83421"/>
        <dbReference type="ChEBI" id="CHEBI:456216"/>
        <dbReference type="EC" id="2.7.11.1"/>
    </reaction>
</comment>